<sequence length="42" mass="4734">ARLHLNRPKTPDPETMYLKTMYPVAVRSDRAGEEVDEMDGGS</sequence>
<accession>U1Q6W8</accession>
<reference evidence="1 2" key="1">
    <citation type="submission" date="2013-06" db="EMBL/GenBank/DDBJ databases">
        <authorList>
            <person name="Weinstock G."/>
            <person name="Sodergren E."/>
            <person name="Lobos E.A."/>
            <person name="Fulton L."/>
            <person name="Fulton R."/>
            <person name="Courtney L."/>
            <person name="Fronick C."/>
            <person name="O'Laughlin M."/>
            <person name="Godfrey J."/>
            <person name="Wilson R.M."/>
            <person name="Miner T."/>
            <person name="Farmer C."/>
            <person name="Delehaunty K."/>
            <person name="Cordes M."/>
            <person name="Minx P."/>
            <person name="Tomlinson C."/>
            <person name="Chen J."/>
            <person name="Wollam A."/>
            <person name="Pepin K.H."/>
            <person name="Bhonagiri V."/>
            <person name="Zhang X."/>
            <person name="Warren W."/>
            <person name="Mitreva M."/>
            <person name="Mardis E.R."/>
            <person name="Wilson R.K."/>
        </authorList>
    </citation>
    <scope>NUCLEOTIDE SEQUENCE [LARGE SCALE GENOMIC DNA]</scope>
    <source>
        <strain evidence="1 2">F0510</strain>
    </source>
</reference>
<name>U1Q6W8_9ACTO</name>
<gene>
    <name evidence="1" type="ORF">HMPREF1549_00111</name>
</gene>
<evidence type="ECO:0000313" key="2">
    <source>
        <dbReference type="Proteomes" id="UP000016498"/>
    </source>
</evidence>
<dbReference type="EMBL" id="AWSD01000010">
    <property type="protein sequence ID" value="ERH23605.1"/>
    <property type="molecule type" value="Genomic_DNA"/>
</dbReference>
<feature type="non-terminal residue" evidence="1">
    <location>
        <position position="1"/>
    </location>
</feature>
<protein>
    <submittedName>
        <fullName evidence="1">Uncharacterized protein</fullName>
    </submittedName>
</protein>
<evidence type="ECO:0000313" key="1">
    <source>
        <dbReference type="EMBL" id="ERH23605.1"/>
    </source>
</evidence>
<dbReference type="AlphaFoldDB" id="U1Q6W8"/>
<dbReference type="HOGENOM" id="CLU_3261818_0_0_11"/>
<organism evidence="1 2">
    <name type="scientific">Actinomyces johnsonii F0510</name>
    <dbReference type="NCBI Taxonomy" id="1227262"/>
    <lineage>
        <taxon>Bacteria</taxon>
        <taxon>Bacillati</taxon>
        <taxon>Actinomycetota</taxon>
        <taxon>Actinomycetes</taxon>
        <taxon>Actinomycetales</taxon>
        <taxon>Actinomycetaceae</taxon>
        <taxon>Actinomyces</taxon>
    </lineage>
</organism>
<proteinExistence type="predicted"/>
<dbReference type="Proteomes" id="UP000016498">
    <property type="component" value="Unassembled WGS sequence"/>
</dbReference>
<comment type="caution">
    <text evidence="1">The sequence shown here is derived from an EMBL/GenBank/DDBJ whole genome shotgun (WGS) entry which is preliminary data.</text>
</comment>